<dbReference type="GO" id="GO:0006227">
    <property type="term" value="P:dUDP biosynthetic process"/>
    <property type="evidence" value="ECO:0007669"/>
    <property type="project" value="TreeGrafter"/>
</dbReference>
<dbReference type="AlphaFoldDB" id="A0A8S9XLC1"/>
<dbReference type="Proteomes" id="UP000466442">
    <property type="component" value="Unassembled WGS sequence"/>
</dbReference>
<dbReference type="GO" id="GO:0004550">
    <property type="term" value="F:nucleoside diphosphate kinase activity"/>
    <property type="evidence" value="ECO:0007669"/>
    <property type="project" value="TreeGrafter"/>
</dbReference>
<evidence type="ECO:0000313" key="6">
    <source>
        <dbReference type="Proteomes" id="UP000466442"/>
    </source>
</evidence>
<dbReference type="InterPro" id="IPR027417">
    <property type="entry name" value="P-loop_NTPase"/>
</dbReference>
<dbReference type="InterPro" id="IPR039430">
    <property type="entry name" value="Thymidylate_kin-like_dom"/>
</dbReference>
<dbReference type="PANTHER" id="PTHR10344:SF4">
    <property type="entry name" value="UMP-CMP KINASE 2, MITOCHONDRIAL"/>
    <property type="match status" value="1"/>
</dbReference>
<sequence length="281" mass="31512">MFPYDDTQFKLGMCSFSNSLRIYRKLGTVMSKSISEVGCAAVPGVFKSLTSILSLLEKHSGQQEVLELLDIYNRDSTKSTSSVNGSNHPLVVFEGLDGSGKSLLTKLTSKKLKGIKLSTPPDSVKHLRPYFDGDGVDRVLRRAFYSLGNYLAARDLQKLLKSSPVVMDRFWHSTAAYAIAEQTDSDDIPESTFTWPSDLLQPDLVVFLTVSEDVRLERMSRRSNFTSEEDQLKENSAYRQKLTDTFAKMKEPSLKFVDCGRTPNAVLKDVLSLLEDIKEET</sequence>
<accession>A0A8S9XLC1</accession>
<name>A0A8S9XLC1_APOLU</name>
<dbReference type="SUPFAM" id="SSF52540">
    <property type="entry name" value="P-loop containing nucleoside triphosphate hydrolases"/>
    <property type="match status" value="1"/>
</dbReference>
<gene>
    <name evidence="5" type="ORF">GE061_014781</name>
</gene>
<evidence type="ECO:0000313" key="5">
    <source>
        <dbReference type="EMBL" id="KAF6209038.1"/>
    </source>
</evidence>
<keyword evidence="6" id="KW-1185">Reference proteome</keyword>
<dbReference type="GO" id="GO:0005524">
    <property type="term" value="F:ATP binding"/>
    <property type="evidence" value="ECO:0007669"/>
    <property type="project" value="UniProtKB-KW"/>
</dbReference>
<evidence type="ECO:0000259" key="4">
    <source>
        <dbReference type="Pfam" id="PF02223"/>
    </source>
</evidence>
<comment type="similarity">
    <text evidence="1">Belongs to the thymidylate kinase family.</text>
</comment>
<evidence type="ECO:0000256" key="1">
    <source>
        <dbReference type="ARBA" id="ARBA00009776"/>
    </source>
</evidence>
<dbReference type="GO" id="GO:0005739">
    <property type="term" value="C:mitochondrion"/>
    <property type="evidence" value="ECO:0007669"/>
    <property type="project" value="TreeGrafter"/>
</dbReference>
<dbReference type="Gene3D" id="3.40.50.300">
    <property type="entry name" value="P-loop containing nucleotide triphosphate hydrolases"/>
    <property type="match status" value="1"/>
</dbReference>
<dbReference type="Pfam" id="PF02223">
    <property type="entry name" value="Thymidylate_kin"/>
    <property type="match status" value="1"/>
</dbReference>
<keyword evidence="2" id="KW-0547">Nucleotide-binding</keyword>
<reference evidence="5" key="1">
    <citation type="journal article" date="2021" name="Mol. Ecol. Resour.">
        <title>Apolygus lucorum genome provides insights into omnivorousness and mesophyll feeding.</title>
        <authorList>
            <person name="Liu Y."/>
            <person name="Liu H."/>
            <person name="Wang H."/>
            <person name="Huang T."/>
            <person name="Liu B."/>
            <person name="Yang B."/>
            <person name="Yin L."/>
            <person name="Li B."/>
            <person name="Zhang Y."/>
            <person name="Zhang S."/>
            <person name="Jiang F."/>
            <person name="Zhang X."/>
            <person name="Ren Y."/>
            <person name="Wang B."/>
            <person name="Wang S."/>
            <person name="Lu Y."/>
            <person name="Wu K."/>
            <person name="Fan W."/>
            <person name="Wang G."/>
        </authorList>
    </citation>
    <scope>NUCLEOTIDE SEQUENCE</scope>
    <source>
        <strain evidence="5">12Hb</strain>
    </source>
</reference>
<dbReference type="GO" id="GO:0006235">
    <property type="term" value="P:dTTP biosynthetic process"/>
    <property type="evidence" value="ECO:0007669"/>
    <property type="project" value="TreeGrafter"/>
</dbReference>
<dbReference type="EMBL" id="WIXP02000006">
    <property type="protein sequence ID" value="KAF6209038.1"/>
    <property type="molecule type" value="Genomic_DNA"/>
</dbReference>
<evidence type="ECO:0000256" key="3">
    <source>
        <dbReference type="ARBA" id="ARBA00022840"/>
    </source>
</evidence>
<comment type="caution">
    <text evidence="5">The sequence shown here is derived from an EMBL/GenBank/DDBJ whole genome shotgun (WGS) entry which is preliminary data.</text>
</comment>
<dbReference type="GO" id="GO:0006233">
    <property type="term" value="P:dTDP biosynthetic process"/>
    <property type="evidence" value="ECO:0007669"/>
    <property type="project" value="TreeGrafter"/>
</dbReference>
<keyword evidence="3" id="KW-0067">ATP-binding</keyword>
<organism evidence="5 6">
    <name type="scientific">Apolygus lucorum</name>
    <name type="common">Small green plant bug</name>
    <name type="synonym">Lygocoris lucorum</name>
    <dbReference type="NCBI Taxonomy" id="248454"/>
    <lineage>
        <taxon>Eukaryota</taxon>
        <taxon>Metazoa</taxon>
        <taxon>Ecdysozoa</taxon>
        <taxon>Arthropoda</taxon>
        <taxon>Hexapoda</taxon>
        <taxon>Insecta</taxon>
        <taxon>Pterygota</taxon>
        <taxon>Neoptera</taxon>
        <taxon>Paraneoptera</taxon>
        <taxon>Hemiptera</taxon>
        <taxon>Heteroptera</taxon>
        <taxon>Panheteroptera</taxon>
        <taxon>Cimicomorpha</taxon>
        <taxon>Miridae</taxon>
        <taxon>Mirini</taxon>
        <taxon>Apolygus</taxon>
    </lineage>
</organism>
<evidence type="ECO:0000256" key="2">
    <source>
        <dbReference type="ARBA" id="ARBA00022741"/>
    </source>
</evidence>
<protein>
    <recommendedName>
        <fullName evidence="4">Thymidylate kinase-like domain-containing protein</fullName>
    </recommendedName>
</protein>
<dbReference type="OrthoDB" id="425602at2759"/>
<feature type="domain" description="Thymidylate kinase-like" evidence="4">
    <location>
        <begin position="93"/>
        <end position="265"/>
    </location>
</feature>
<dbReference type="GO" id="GO:0004798">
    <property type="term" value="F:dTMP kinase activity"/>
    <property type="evidence" value="ECO:0007669"/>
    <property type="project" value="TreeGrafter"/>
</dbReference>
<proteinExistence type="inferred from homology"/>
<dbReference type="PANTHER" id="PTHR10344">
    <property type="entry name" value="THYMIDYLATE KINASE"/>
    <property type="match status" value="1"/>
</dbReference>